<keyword evidence="2" id="KW-0472">Membrane</keyword>
<organism evidence="3 4">
    <name type="scientific">Pleuronectes platessa</name>
    <name type="common">European plaice</name>
    <dbReference type="NCBI Taxonomy" id="8262"/>
    <lineage>
        <taxon>Eukaryota</taxon>
        <taxon>Metazoa</taxon>
        <taxon>Chordata</taxon>
        <taxon>Craniata</taxon>
        <taxon>Vertebrata</taxon>
        <taxon>Euteleostomi</taxon>
        <taxon>Actinopterygii</taxon>
        <taxon>Neopterygii</taxon>
        <taxon>Teleostei</taxon>
        <taxon>Neoteleostei</taxon>
        <taxon>Acanthomorphata</taxon>
        <taxon>Carangaria</taxon>
        <taxon>Pleuronectiformes</taxon>
        <taxon>Pleuronectoidei</taxon>
        <taxon>Pleuronectidae</taxon>
        <taxon>Pleuronectes</taxon>
    </lineage>
</organism>
<evidence type="ECO:0000256" key="1">
    <source>
        <dbReference type="SAM" id="MobiDB-lite"/>
    </source>
</evidence>
<dbReference type="Proteomes" id="UP001153269">
    <property type="component" value="Unassembled WGS sequence"/>
</dbReference>
<comment type="caution">
    <text evidence="3">The sequence shown here is derived from an EMBL/GenBank/DDBJ whole genome shotgun (WGS) entry which is preliminary data.</text>
</comment>
<dbReference type="EMBL" id="CADEAL010004262">
    <property type="protein sequence ID" value="CAB1455576.1"/>
    <property type="molecule type" value="Genomic_DNA"/>
</dbReference>
<accession>A0A9N7VWA7</accession>
<keyword evidence="2" id="KW-1133">Transmembrane helix</keyword>
<evidence type="ECO:0000256" key="2">
    <source>
        <dbReference type="SAM" id="Phobius"/>
    </source>
</evidence>
<feature type="compositionally biased region" description="Low complexity" evidence="1">
    <location>
        <begin position="34"/>
        <end position="52"/>
    </location>
</feature>
<feature type="region of interest" description="Disordered" evidence="1">
    <location>
        <begin position="1"/>
        <end position="75"/>
    </location>
</feature>
<sequence length="119" mass="13110">MMKKKLRAPLPRRPKLSPPSPNPQRSNLRERHQSQSQRPSSPRTRWSPGSTTKAGGSRRCQTGSEGGTKVESRLKPIVSNPCEEATAESLELEGPNTIMICMVILLNIGLAILFVHILS</sequence>
<name>A0A9N7VWA7_PLEPL</name>
<evidence type="ECO:0000313" key="3">
    <source>
        <dbReference type="EMBL" id="CAB1455576.1"/>
    </source>
</evidence>
<dbReference type="AlphaFoldDB" id="A0A9N7VWA7"/>
<keyword evidence="4" id="KW-1185">Reference proteome</keyword>
<feature type="transmembrane region" description="Helical" evidence="2">
    <location>
        <begin position="98"/>
        <end position="118"/>
    </location>
</feature>
<gene>
    <name evidence="3" type="ORF">PLEPLA_LOCUS43357</name>
</gene>
<keyword evidence="2" id="KW-0812">Transmembrane</keyword>
<evidence type="ECO:0000313" key="4">
    <source>
        <dbReference type="Proteomes" id="UP001153269"/>
    </source>
</evidence>
<protein>
    <submittedName>
        <fullName evidence="3">Uncharacterized protein</fullName>
    </submittedName>
</protein>
<reference evidence="3" key="1">
    <citation type="submission" date="2020-03" db="EMBL/GenBank/DDBJ databases">
        <authorList>
            <person name="Weist P."/>
        </authorList>
    </citation>
    <scope>NUCLEOTIDE SEQUENCE</scope>
</reference>
<feature type="compositionally biased region" description="Basic residues" evidence="1">
    <location>
        <begin position="1"/>
        <end position="15"/>
    </location>
</feature>
<proteinExistence type="predicted"/>